<evidence type="ECO:0000313" key="7">
    <source>
        <dbReference type="Proteomes" id="UP000585681"/>
    </source>
</evidence>
<feature type="signal peptide" evidence="4">
    <location>
        <begin position="1"/>
        <end position="31"/>
    </location>
</feature>
<comment type="similarity">
    <text evidence="2">Belongs to the bacterial solute-binding protein SsuA/TauA family.</text>
</comment>
<dbReference type="GO" id="GO:0042597">
    <property type="term" value="C:periplasmic space"/>
    <property type="evidence" value="ECO:0007669"/>
    <property type="project" value="UniProtKB-SubCell"/>
</dbReference>
<proteinExistence type="inferred from homology"/>
<comment type="caution">
    <text evidence="6">The sequence shown here is derived from an EMBL/GenBank/DDBJ whole genome shotgun (WGS) entry which is preliminary data.</text>
</comment>
<dbReference type="RefSeq" id="WP_054539138.1">
    <property type="nucleotide sequence ID" value="NZ_JACIEQ010000006.1"/>
</dbReference>
<evidence type="ECO:0000256" key="1">
    <source>
        <dbReference type="ARBA" id="ARBA00004418"/>
    </source>
</evidence>
<organism evidence="6 7">
    <name type="scientific">Actibacterium naphthalenivorans</name>
    <dbReference type="NCBI Taxonomy" id="1614693"/>
    <lineage>
        <taxon>Bacteria</taxon>
        <taxon>Pseudomonadati</taxon>
        <taxon>Pseudomonadota</taxon>
        <taxon>Alphaproteobacteria</taxon>
        <taxon>Rhodobacterales</taxon>
        <taxon>Roseobacteraceae</taxon>
        <taxon>Actibacterium</taxon>
    </lineage>
</organism>
<keyword evidence="7" id="KW-1185">Reference proteome</keyword>
<evidence type="ECO:0000313" key="6">
    <source>
        <dbReference type="EMBL" id="MBB4023519.1"/>
    </source>
</evidence>
<name>A0A840CK15_9RHOB</name>
<protein>
    <submittedName>
        <fullName evidence="6">ABC-type nitrate/sulfonate/bicarbonate transport system substrate-binding protein</fullName>
    </submittedName>
</protein>
<gene>
    <name evidence="6" type="ORF">GGR17_003354</name>
</gene>
<reference evidence="6" key="1">
    <citation type="submission" date="2020-08" db="EMBL/GenBank/DDBJ databases">
        <title>Genomic Encyclopedia of Type Strains, Phase IV (KMG-IV): sequencing the most valuable type-strain genomes for metagenomic binning, comparative biology and taxonomic classification.</title>
        <authorList>
            <person name="Goeker M."/>
        </authorList>
    </citation>
    <scope>NUCLEOTIDE SEQUENCE [LARGE SCALE GENOMIC DNA]</scope>
    <source>
        <strain evidence="6">DSM 105040</strain>
    </source>
</reference>
<feature type="domain" description="SsuA/THI5-like" evidence="5">
    <location>
        <begin position="50"/>
        <end position="246"/>
    </location>
</feature>
<dbReference type="SUPFAM" id="SSF53850">
    <property type="entry name" value="Periplasmic binding protein-like II"/>
    <property type="match status" value="1"/>
</dbReference>
<dbReference type="Pfam" id="PF09084">
    <property type="entry name" value="NMT1"/>
    <property type="match status" value="1"/>
</dbReference>
<dbReference type="PANTHER" id="PTHR30024:SF47">
    <property type="entry name" value="TAURINE-BINDING PERIPLASMIC PROTEIN"/>
    <property type="match status" value="1"/>
</dbReference>
<feature type="chain" id="PRO_5032835173" evidence="4">
    <location>
        <begin position="32"/>
        <end position="323"/>
    </location>
</feature>
<accession>A0A840CK15</accession>
<dbReference type="Proteomes" id="UP000585681">
    <property type="component" value="Unassembled WGS sequence"/>
</dbReference>
<dbReference type="EMBL" id="JACIEQ010000006">
    <property type="protein sequence ID" value="MBB4023519.1"/>
    <property type="molecule type" value="Genomic_DNA"/>
</dbReference>
<evidence type="ECO:0000256" key="4">
    <source>
        <dbReference type="SAM" id="SignalP"/>
    </source>
</evidence>
<evidence type="ECO:0000259" key="5">
    <source>
        <dbReference type="Pfam" id="PF09084"/>
    </source>
</evidence>
<sequence length="323" mass="34571">MNIFHDIVVRTVRTLLLSATIAAATISSVHAETVRVAMLAPSALLWLHAIAEEEGFYASRDLQVEVLRAQSSPALLQAVSSNSVEAGISLGDLVIRAIDKGAPIVITGAVLEKTILRMVAVEGIDSPAGLAGKNVTAGAVTGGTANMMLYQLKRAGVDTSGVKMVAIPNSRDRIVALANGQVDGALLIAPFDALATREGMNLLADFTEPYLQTPLIINKNWAAEQPKAAADLTQAMQEAANWINNPANKDEAIRILTEFTKAEPEIAAASYEFIVEQQKAIGVNFEMPEASLQNIENINAELEGRTPQQLRISDYYDSSYLAD</sequence>
<dbReference type="AlphaFoldDB" id="A0A840CK15"/>
<comment type="subcellular location">
    <subcellularLocation>
        <location evidence="1">Periplasm</location>
    </subcellularLocation>
</comment>
<dbReference type="PANTHER" id="PTHR30024">
    <property type="entry name" value="ALIPHATIC SULFONATES-BINDING PROTEIN-RELATED"/>
    <property type="match status" value="1"/>
</dbReference>
<evidence type="ECO:0000256" key="3">
    <source>
        <dbReference type="ARBA" id="ARBA00022729"/>
    </source>
</evidence>
<evidence type="ECO:0000256" key="2">
    <source>
        <dbReference type="ARBA" id="ARBA00010742"/>
    </source>
</evidence>
<keyword evidence="3 4" id="KW-0732">Signal</keyword>
<dbReference type="Gene3D" id="3.40.190.10">
    <property type="entry name" value="Periplasmic binding protein-like II"/>
    <property type="match status" value="2"/>
</dbReference>
<dbReference type="InterPro" id="IPR015168">
    <property type="entry name" value="SsuA/THI5"/>
</dbReference>